<proteinExistence type="predicted"/>
<feature type="compositionally biased region" description="Polar residues" evidence="1">
    <location>
        <begin position="1"/>
        <end position="12"/>
    </location>
</feature>
<keyword evidence="3" id="KW-1185">Reference proteome</keyword>
<accession>A0ABR4BEB8</accession>
<feature type="region of interest" description="Disordered" evidence="1">
    <location>
        <begin position="65"/>
        <end position="84"/>
    </location>
</feature>
<dbReference type="Proteomes" id="UP001590951">
    <property type="component" value="Unassembled WGS sequence"/>
</dbReference>
<gene>
    <name evidence="2" type="ORF">ABVK25_003220</name>
</gene>
<evidence type="ECO:0000256" key="1">
    <source>
        <dbReference type="SAM" id="MobiDB-lite"/>
    </source>
</evidence>
<protein>
    <submittedName>
        <fullName evidence="2">Uncharacterized protein</fullName>
    </submittedName>
</protein>
<name>A0ABR4BEB8_9LECA</name>
<comment type="caution">
    <text evidence="2">The sequence shown here is derived from an EMBL/GenBank/DDBJ whole genome shotgun (WGS) entry which is preliminary data.</text>
</comment>
<evidence type="ECO:0000313" key="3">
    <source>
        <dbReference type="Proteomes" id="UP001590951"/>
    </source>
</evidence>
<feature type="region of interest" description="Disordered" evidence="1">
    <location>
        <begin position="1"/>
        <end position="24"/>
    </location>
</feature>
<dbReference type="EMBL" id="JBHFEH010000008">
    <property type="protein sequence ID" value="KAL2056197.1"/>
    <property type="molecule type" value="Genomic_DNA"/>
</dbReference>
<organism evidence="2 3">
    <name type="scientific">Lepraria finkii</name>
    <dbReference type="NCBI Taxonomy" id="1340010"/>
    <lineage>
        <taxon>Eukaryota</taxon>
        <taxon>Fungi</taxon>
        <taxon>Dikarya</taxon>
        <taxon>Ascomycota</taxon>
        <taxon>Pezizomycotina</taxon>
        <taxon>Lecanoromycetes</taxon>
        <taxon>OSLEUM clade</taxon>
        <taxon>Lecanoromycetidae</taxon>
        <taxon>Lecanorales</taxon>
        <taxon>Lecanorineae</taxon>
        <taxon>Stereocaulaceae</taxon>
        <taxon>Lepraria</taxon>
    </lineage>
</organism>
<sequence length="104" mass="11103">MSNNVWVNSGQGPRQHPGSQPHAIATQAPAAPAFNAQEVKDLLKNSYKPGNPYLPYHPGAAAIAAHNARSRPSKPSSMANNKDFFLELRNQVSAMRQGGERAGG</sequence>
<evidence type="ECO:0000313" key="2">
    <source>
        <dbReference type="EMBL" id="KAL2056197.1"/>
    </source>
</evidence>
<reference evidence="2 3" key="1">
    <citation type="submission" date="2024-09" db="EMBL/GenBank/DDBJ databases">
        <title>Rethinking Asexuality: The Enigmatic Case of Functional Sexual Genes in Lepraria (Stereocaulaceae).</title>
        <authorList>
            <person name="Doellman M."/>
            <person name="Sun Y."/>
            <person name="Barcenas-Pena A."/>
            <person name="Lumbsch H.T."/>
            <person name="Grewe F."/>
        </authorList>
    </citation>
    <scope>NUCLEOTIDE SEQUENCE [LARGE SCALE GENOMIC DNA]</scope>
    <source>
        <strain evidence="2 3">Grewe 0041</strain>
    </source>
</reference>